<organism evidence="2 3">
    <name type="scientific">Austropuccinia psidii MF-1</name>
    <dbReference type="NCBI Taxonomy" id="1389203"/>
    <lineage>
        <taxon>Eukaryota</taxon>
        <taxon>Fungi</taxon>
        <taxon>Dikarya</taxon>
        <taxon>Basidiomycota</taxon>
        <taxon>Pucciniomycotina</taxon>
        <taxon>Pucciniomycetes</taxon>
        <taxon>Pucciniales</taxon>
        <taxon>Sphaerophragmiaceae</taxon>
        <taxon>Austropuccinia</taxon>
    </lineage>
</organism>
<accession>A0A9Q3EHN9</accession>
<feature type="compositionally biased region" description="Basic and acidic residues" evidence="1">
    <location>
        <begin position="20"/>
        <end position="32"/>
    </location>
</feature>
<sequence>MKHGQQEVQPSIPLGRTCRKFPEDMSQRDRPQRPYGNHQSLESHQAVQTPGGKGESSHYPSYRRTAEQERAYSDSFRLKRSKPNQLSGGFTPFRNQQISEPRVTILHNPRPNDPEADGIGERSKQNPEMAVNTSRISSLTNENITPTQTKHNVVTPESNLNSEKLWLQMSQFAVQTQESFDDLNTISESLQRNVILQEAKIQAIQESCAQLRKASEESRIRLNNVFEEHHHCKRDRDFLDKDINKLFYV</sequence>
<feature type="compositionally biased region" description="Polar residues" evidence="1">
    <location>
        <begin position="83"/>
        <end position="99"/>
    </location>
</feature>
<dbReference type="Proteomes" id="UP000765509">
    <property type="component" value="Unassembled WGS sequence"/>
</dbReference>
<evidence type="ECO:0000313" key="2">
    <source>
        <dbReference type="EMBL" id="MBW0522541.1"/>
    </source>
</evidence>
<dbReference type="EMBL" id="AVOT02029630">
    <property type="protein sequence ID" value="MBW0522541.1"/>
    <property type="molecule type" value="Genomic_DNA"/>
</dbReference>
<evidence type="ECO:0000256" key="1">
    <source>
        <dbReference type="SAM" id="MobiDB-lite"/>
    </source>
</evidence>
<reference evidence="2" key="1">
    <citation type="submission" date="2021-03" db="EMBL/GenBank/DDBJ databases">
        <title>Draft genome sequence of rust myrtle Austropuccinia psidii MF-1, a brazilian biotype.</title>
        <authorList>
            <person name="Quecine M.C."/>
            <person name="Pachon D.M.R."/>
            <person name="Bonatelli M.L."/>
            <person name="Correr F.H."/>
            <person name="Franceschini L.M."/>
            <person name="Leite T.F."/>
            <person name="Margarido G.R.A."/>
            <person name="Almeida C.A."/>
            <person name="Ferrarezi J.A."/>
            <person name="Labate C.A."/>
        </authorList>
    </citation>
    <scope>NUCLEOTIDE SEQUENCE</scope>
    <source>
        <strain evidence="2">MF-1</strain>
    </source>
</reference>
<dbReference type="AlphaFoldDB" id="A0A9Q3EHN9"/>
<feature type="compositionally biased region" description="Polar residues" evidence="1">
    <location>
        <begin position="37"/>
        <end position="48"/>
    </location>
</feature>
<keyword evidence="3" id="KW-1185">Reference proteome</keyword>
<proteinExistence type="predicted"/>
<name>A0A9Q3EHN9_9BASI</name>
<comment type="caution">
    <text evidence="2">The sequence shown here is derived from an EMBL/GenBank/DDBJ whole genome shotgun (WGS) entry which is preliminary data.</text>
</comment>
<feature type="region of interest" description="Disordered" evidence="1">
    <location>
        <begin position="1"/>
        <end position="128"/>
    </location>
</feature>
<protein>
    <submittedName>
        <fullName evidence="2">Uncharacterized protein</fullName>
    </submittedName>
</protein>
<evidence type="ECO:0000313" key="3">
    <source>
        <dbReference type="Proteomes" id="UP000765509"/>
    </source>
</evidence>
<gene>
    <name evidence="2" type="ORF">O181_062256</name>
</gene>